<evidence type="ECO:0000313" key="1">
    <source>
        <dbReference type="EMBL" id="RMI34522.1"/>
    </source>
</evidence>
<keyword evidence="2" id="KW-1185">Reference proteome</keyword>
<evidence type="ECO:0000313" key="2">
    <source>
        <dbReference type="Proteomes" id="UP000278673"/>
    </source>
</evidence>
<dbReference type="AlphaFoldDB" id="A0A3M2LA93"/>
<gene>
    <name evidence="1" type="ORF">EBN88_23715</name>
</gene>
<protein>
    <submittedName>
        <fullName evidence="1">Uncharacterized protein</fullName>
    </submittedName>
</protein>
<reference evidence="1 2" key="1">
    <citation type="submission" date="2018-10" db="EMBL/GenBank/DDBJ databases">
        <title>Isolation, diversity and antifungal activity of actinobacteria from wheat.</title>
        <authorList>
            <person name="Han C."/>
        </authorList>
    </citation>
    <scope>NUCLEOTIDE SEQUENCE [LARGE SCALE GENOMIC DNA]</scope>
    <source>
        <strain evidence="1 2">NEAU-YY642</strain>
    </source>
</reference>
<comment type="caution">
    <text evidence="1">The sequence shown here is derived from an EMBL/GenBank/DDBJ whole genome shotgun (WGS) entry which is preliminary data.</text>
</comment>
<dbReference type="EMBL" id="RFFJ01000176">
    <property type="protein sequence ID" value="RMI34522.1"/>
    <property type="molecule type" value="Genomic_DNA"/>
</dbReference>
<sequence length="115" mass="13175">MYEPRTPKGETTIEVFKLNRPDLVRGRRNAFISTESNLQSWYRRHQEGNETRADRIATALRESPFADVLRAMERLPERVAVIVLEEETLPALETWLTGGFSRVVRDLNSSSEKGG</sequence>
<accession>A0A3M2LA93</accession>
<proteinExistence type="predicted"/>
<name>A0A3M2LA93_9ACTN</name>
<dbReference type="Proteomes" id="UP000278673">
    <property type="component" value="Unassembled WGS sequence"/>
</dbReference>
<organism evidence="1 2">
    <name type="scientific">Streptomyces triticirhizae</name>
    <dbReference type="NCBI Taxonomy" id="2483353"/>
    <lineage>
        <taxon>Bacteria</taxon>
        <taxon>Bacillati</taxon>
        <taxon>Actinomycetota</taxon>
        <taxon>Actinomycetes</taxon>
        <taxon>Kitasatosporales</taxon>
        <taxon>Streptomycetaceae</taxon>
        <taxon>Streptomyces</taxon>
    </lineage>
</organism>